<feature type="compositionally biased region" description="Basic and acidic residues" evidence="1">
    <location>
        <begin position="681"/>
        <end position="694"/>
    </location>
</feature>
<feature type="compositionally biased region" description="Basic and acidic residues" evidence="1">
    <location>
        <begin position="172"/>
        <end position="189"/>
    </location>
</feature>
<feature type="compositionally biased region" description="Basic and acidic residues" evidence="1">
    <location>
        <begin position="7"/>
        <end position="33"/>
    </location>
</feature>
<feature type="compositionally biased region" description="Basic and acidic residues" evidence="1">
    <location>
        <begin position="216"/>
        <end position="225"/>
    </location>
</feature>
<comment type="caution">
    <text evidence="2">The sequence shown here is derived from an EMBL/GenBank/DDBJ whole genome shotgun (WGS) entry which is preliminary data.</text>
</comment>
<feature type="compositionally biased region" description="Basic and acidic residues" evidence="1">
    <location>
        <begin position="522"/>
        <end position="532"/>
    </location>
</feature>
<feature type="compositionally biased region" description="Low complexity" evidence="1">
    <location>
        <begin position="834"/>
        <end position="848"/>
    </location>
</feature>
<sequence length="857" mass="94560">MLLGSRAEVEKGQESDEVVKAARRKIQDQESSRSTKVPEAGSVAQFLINDSDAEQVDEQQSEPFLGDLPEPPPPPDIHDEEKEPPDPAATALPASPPSRPSDHIQQYAISHGPEPLQSPTSLPSPTAVPDHFRRPHHIGSPRSLSQTPLSSTEVATDITPRQKPRPPSTEFRGSKEVRPLRPVERHNSHQEPAPEETCPALPPSLPSSHTTSRALSVHDPEERDPVQTADFDLSVESHNPLEGGGMTIDTNRKAMDSDLLDLQQATPTASSFQHAIVSQGMPSPPTGRPSSPKLANKETTQTSSTLGDAALSAVLGGSTAFALRRASQHDEPSRQELSRDEDQQFQQGLDDMALDSGAHRQHESSTQIFSRKEDEQFQPGFEDTAPGADVDRPSDDQLAYEDDSAPQKTKKGKKGKKGKRKASKAEEKEVQSSISDTVPATSSQTTEPQPLSPEDVRQSQDQDAQDAVDSWFAPAPSKKGKKKKKKGVLDGLPEASELAQTTDLPREVGEHAELASVQQNEDLTREMSRDQVVRTMTAASQDVDQDEGETIQHTRIVEQAPLENLLERRQGRSKGKKGKKGRKSLVLDDNLPSSAKEIGFVDPFTEKSGEDTSQTSQLRAVSEDNPETATDKLPTATLLGLFISPEATPLPDEDDLDLLDEQPPSPVIQPTDEATNQGLDAESKEPLKETRTRGEYPFPEQPLEESSILPTQLEQNEADDFFAFPSKEKKERRAKRPPPQLLTRKPAFKKNRSCLPSYPKWMEIEPSSHLSLMSPSSMHLKRSPKRLRMNGLVSTARRKGRNGRRRNKAPRLTTTWVVKSRNRRPCLQLHLKNSKMSKSSILSMSQSSTYHRKNLAR</sequence>
<feature type="compositionally biased region" description="Basic residues" evidence="1">
    <location>
        <begin position="571"/>
        <end position="583"/>
    </location>
</feature>
<reference evidence="2 3" key="1">
    <citation type="submission" date="2024-09" db="EMBL/GenBank/DDBJ databases">
        <title>Rethinking Asexuality: The Enigmatic Case of Functional Sexual Genes in Lepraria (Stereocaulaceae).</title>
        <authorList>
            <person name="Doellman M."/>
            <person name="Sun Y."/>
            <person name="Barcenas-Pena A."/>
            <person name="Lumbsch H.T."/>
            <person name="Grewe F."/>
        </authorList>
    </citation>
    <scope>NUCLEOTIDE SEQUENCE [LARGE SCALE GENOMIC DNA]</scope>
    <source>
        <strain evidence="2 3">Grewe 0041</strain>
    </source>
</reference>
<feature type="compositionally biased region" description="Polar residues" evidence="1">
    <location>
        <begin position="431"/>
        <end position="449"/>
    </location>
</feature>
<feature type="compositionally biased region" description="Low complexity" evidence="1">
    <location>
        <begin position="113"/>
        <end position="125"/>
    </location>
</feature>
<dbReference type="Proteomes" id="UP001590951">
    <property type="component" value="Unassembled WGS sequence"/>
</dbReference>
<feature type="compositionally biased region" description="Polar residues" evidence="1">
    <location>
        <begin position="263"/>
        <end position="273"/>
    </location>
</feature>
<feature type="region of interest" description="Disordered" evidence="1">
    <location>
        <begin position="833"/>
        <end position="857"/>
    </location>
</feature>
<feature type="compositionally biased region" description="Polar residues" evidence="1">
    <location>
        <begin position="142"/>
        <end position="154"/>
    </location>
</feature>
<accession>A0ABR4BD44</accession>
<evidence type="ECO:0000256" key="1">
    <source>
        <dbReference type="SAM" id="MobiDB-lite"/>
    </source>
</evidence>
<evidence type="ECO:0000313" key="2">
    <source>
        <dbReference type="EMBL" id="KAL2055769.1"/>
    </source>
</evidence>
<gene>
    <name evidence="2" type="ORF">ABVK25_004013</name>
</gene>
<feature type="region of interest" description="Disordered" evidence="1">
    <location>
        <begin position="1"/>
        <end position="747"/>
    </location>
</feature>
<feature type="compositionally biased region" description="Acidic residues" evidence="1">
    <location>
        <begin position="51"/>
        <end position="60"/>
    </location>
</feature>
<feature type="compositionally biased region" description="Basic and acidic residues" evidence="1">
    <location>
        <begin position="76"/>
        <end position="85"/>
    </location>
</feature>
<feature type="compositionally biased region" description="Acidic residues" evidence="1">
    <location>
        <begin position="651"/>
        <end position="660"/>
    </location>
</feature>
<dbReference type="EMBL" id="JBHFEH010000010">
    <property type="protein sequence ID" value="KAL2055769.1"/>
    <property type="molecule type" value="Genomic_DNA"/>
</dbReference>
<feature type="compositionally biased region" description="Low complexity" evidence="1">
    <location>
        <begin position="461"/>
        <end position="470"/>
    </location>
</feature>
<protein>
    <submittedName>
        <fullName evidence="2">Uncharacterized protein</fullName>
    </submittedName>
</protein>
<keyword evidence="3" id="KW-1185">Reference proteome</keyword>
<organism evidence="2 3">
    <name type="scientific">Lepraria finkii</name>
    <dbReference type="NCBI Taxonomy" id="1340010"/>
    <lineage>
        <taxon>Eukaryota</taxon>
        <taxon>Fungi</taxon>
        <taxon>Dikarya</taxon>
        <taxon>Ascomycota</taxon>
        <taxon>Pezizomycotina</taxon>
        <taxon>Lecanoromycetes</taxon>
        <taxon>OSLEUM clade</taxon>
        <taxon>Lecanoromycetidae</taxon>
        <taxon>Lecanorales</taxon>
        <taxon>Lecanorineae</taxon>
        <taxon>Stereocaulaceae</taxon>
        <taxon>Lepraria</taxon>
    </lineage>
</organism>
<name>A0ABR4BD44_9LECA</name>
<feature type="compositionally biased region" description="Basic residues" evidence="1">
    <location>
        <begin position="408"/>
        <end position="422"/>
    </location>
</feature>
<feature type="compositionally biased region" description="Basic and acidic residues" evidence="1">
    <location>
        <begin position="504"/>
        <end position="513"/>
    </location>
</feature>
<proteinExistence type="predicted"/>
<evidence type="ECO:0000313" key="3">
    <source>
        <dbReference type="Proteomes" id="UP001590951"/>
    </source>
</evidence>
<feature type="compositionally biased region" description="Basic and acidic residues" evidence="1">
    <location>
        <begin position="327"/>
        <end position="342"/>
    </location>
</feature>
<feature type="compositionally biased region" description="Polar residues" evidence="1">
    <location>
        <begin position="297"/>
        <end position="306"/>
    </location>
</feature>